<accession>A0ACB6Z3E3</accession>
<dbReference type="EMBL" id="MU118184">
    <property type="protein sequence ID" value="KAF9643808.1"/>
    <property type="molecule type" value="Genomic_DNA"/>
</dbReference>
<keyword evidence="2" id="KW-1185">Reference proteome</keyword>
<reference evidence="1" key="2">
    <citation type="journal article" date="2020" name="Nat. Commun.">
        <title>Large-scale genome sequencing of mycorrhizal fungi provides insights into the early evolution of symbiotic traits.</title>
        <authorList>
            <person name="Miyauchi S."/>
            <person name="Kiss E."/>
            <person name="Kuo A."/>
            <person name="Drula E."/>
            <person name="Kohler A."/>
            <person name="Sanchez-Garcia M."/>
            <person name="Morin E."/>
            <person name="Andreopoulos B."/>
            <person name="Barry K.W."/>
            <person name="Bonito G."/>
            <person name="Buee M."/>
            <person name="Carver A."/>
            <person name="Chen C."/>
            <person name="Cichocki N."/>
            <person name="Clum A."/>
            <person name="Culley D."/>
            <person name="Crous P.W."/>
            <person name="Fauchery L."/>
            <person name="Girlanda M."/>
            <person name="Hayes R.D."/>
            <person name="Keri Z."/>
            <person name="LaButti K."/>
            <person name="Lipzen A."/>
            <person name="Lombard V."/>
            <person name="Magnuson J."/>
            <person name="Maillard F."/>
            <person name="Murat C."/>
            <person name="Nolan M."/>
            <person name="Ohm R.A."/>
            <person name="Pangilinan J."/>
            <person name="Pereira M.F."/>
            <person name="Perotto S."/>
            <person name="Peter M."/>
            <person name="Pfister S."/>
            <person name="Riley R."/>
            <person name="Sitrit Y."/>
            <person name="Stielow J.B."/>
            <person name="Szollosi G."/>
            <person name="Zifcakova L."/>
            <person name="Stursova M."/>
            <person name="Spatafora J.W."/>
            <person name="Tedersoo L."/>
            <person name="Vaario L.M."/>
            <person name="Yamada A."/>
            <person name="Yan M."/>
            <person name="Wang P."/>
            <person name="Xu J."/>
            <person name="Bruns T."/>
            <person name="Baldrian P."/>
            <person name="Vilgalys R."/>
            <person name="Dunand C."/>
            <person name="Henrissat B."/>
            <person name="Grigoriev I.V."/>
            <person name="Hibbett D."/>
            <person name="Nagy L.G."/>
            <person name="Martin F.M."/>
        </authorList>
    </citation>
    <scope>NUCLEOTIDE SEQUENCE</scope>
    <source>
        <strain evidence="1">P2</strain>
    </source>
</reference>
<gene>
    <name evidence="1" type="ORF">BDM02DRAFT_3191191</name>
</gene>
<organism evidence="1 2">
    <name type="scientific">Thelephora ganbajun</name>
    <name type="common">Ganba fungus</name>
    <dbReference type="NCBI Taxonomy" id="370292"/>
    <lineage>
        <taxon>Eukaryota</taxon>
        <taxon>Fungi</taxon>
        <taxon>Dikarya</taxon>
        <taxon>Basidiomycota</taxon>
        <taxon>Agaricomycotina</taxon>
        <taxon>Agaricomycetes</taxon>
        <taxon>Thelephorales</taxon>
        <taxon>Thelephoraceae</taxon>
        <taxon>Thelephora</taxon>
    </lineage>
</organism>
<name>A0ACB6Z3E3_THEGA</name>
<evidence type="ECO:0000313" key="2">
    <source>
        <dbReference type="Proteomes" id="UP000886501"/>
    </source>
</evidence>
<comment type="caution">
    <text evidence="1">The sequence shown here is derived from an EMBL/GenBank/DDBJ whole genome shotgun (WGS) entry which is preliminary data.</text>
</comment>
<protein>
    <submittedName>
        <fullName evidence="1">Uncharacterized protein</fullName>
    </submittedName>
</protein>
<evidence type="ECO:0000313" key="1">
    <source>
        <dbReference type="EMBL" id="KAF9643808.1"/>
    </source>
</evidence>
<reference evidence="1" key="1">
    <citation type="submission" date="2019-10" db="EMBL/GenBank/DDBJ databases">
        <authorList>
            <consortium name="DOE Joint Genome Institute"/>
            <person name="Kuo A."/>
            <person name="Miyauchi S."/>
            <person name="Kiss E."/>
            <person name="Drula E."/>
            <person name="Kohler A."/>
            <person name="Sanchez-Garcia M."/>
            <person name="Andreopoulos B."/>
            <person name="Barry K.W."/>
            <person name="Bonito G."/>
            <person name="Buee M."/>
            <person name="Carver A."/>
            <person name="Chen C."/>
            <person name="Cichocki N."/>
            <person name="Clum A."/>
            <person name="Culley D."/>
            <person name="Crous P.W."/>
            <person name="Fauchery L."/>
            <person name="Girlanda M."/>
            <person name="Hayes R."/>
            <person name="Keri Z."/>
            <person name="Labutti K."/>
            <person name="Lipzen A."/>
            <person name="Lombard V."/>
            <person name="Magnuson J."/>
            <person name="Maillard F."/>
            <person name="Morin E."/>
            <person name="Murat C."/>
            <person name="Nolan M."/>
            <person name="Ohm R."/>
            <person name="Pangilinan J."/>
            <person name="Pereira M."/>
            <person name="Perotto S."/>
            <person name="Peter M."/>
            <person name="Riley R."/>
            <person name="Sitrit Y."/>
            <person name="Stielow B."/>
            <person name="Szollosi G."/>
            <person name="Zifcakova L."/>
            <person name="Stursova M."/>
            <person name="Spatafora J.W."/>
            <person name="Tedersoo L."/>
            <person name="Vaario L.-M."/>
            <person name="Yamada A."/>
            <person name="Yan M."/>
            <person name="Wang P."/>
            <person name="Xu J."/>
            <person name="Bruns T."/>
            <person name="Baldrian P."/>
            <person name="Vilgalys R."/>
            <person name="Henrissat B."/>
            <person name="Grigoriev I.V."/>
            <person name="Hibbett D."/>
            <person name="Nagy L.G."/>
            <person name="Martin F.M."/>
        </authorList>
    </citation>
    <scope>NUCLEOTIDE SEQUENCE</scope>
    <source>
        <strain evidence="1">P2</strain>
    </source>
</reference>
<dbReference type="Proteomes" id="UP000886501">
    <property type="component" value="Unassembled WGS sequence"/>
</dbReference>
<proteinExistence type="predicted"/>
<sequence length="319" mass="37073">MGPGIDWKNPPAEVSDGEGPDFVDYQVKGQTLPVAVDCYSQEYQVELEKDDGDDDKMEEEIMFGYGEESLCTVTVYRIIRKSHPMEEQRQLIPLTSDELVRPKTYRIHQGYHHVLAGFLWETWLLSEGLHEECHCLFCSTYLIKVLDCFAVELSQIPEGAGAAWRSATLHPILQRQLRGVDNHRMLVMKERVGMTYEDTRRFYLLDDPLDPKHIPRILRNLVYNWSVRWSLGHLDEDKDKDDTRLSYRKAIKDTKATWKVLQKIDKNQDGEALYDHEVQMVKDEGIDHYYRYHGLIKDEEGDLTGGEPSELPLEISEVL</sequence>